<comment type="pathway">
    <text evidence="1">Glycolipid biosynthesis; glycosylphosphatidylinositol-anchor biosynthesis.</text>
</comment>
<dbReference type="GO" id="GO:0016740">
    <property type="term" value="F:transferase activity"/>
    <property type="evidence" value="ECO:0007669"/>
    <property type="project" value="UniProtKB-KW"/>
</dbReference>
<dbReference type="GO" id="GO:0000506">
    <property type="term" value="C:glycosylphosphatidylinositol-N-acetylglucosaminyltransferase (GPI-GnT) complex"/>
    <property type="evidence" value="ECO:0007669"/>
    <property type="project" value="InterPro"/>
</dbReference>
<evidence type="ECO:0000256" key="3">
    <source>
        <dbReference type="SAM" id="Phobius"/>
    </source>
</evidence>
<evidence type="ECO:0000313" key="6">
    <source>
        <dbReference type="Proteomes" id="UP001392437"/>
    </source>
</evidence>
<feature type="transmembrane region" description="Helical" evidence="3">
    <location>
        <begin position="35"/>
        <end position="59"/>
    </location>
</feature>
<keyword evidence="3" id="KW-0812">Transmembrane</keyword>
<sequence length="290" mass="31408">MLTAAPHLHVRRPSPTTAEFTVSTYPPHPTLTQRLLLVLVGTLRVVLALGAGMLLYAAWWTQLSPSAYEQSNIWLLPAAQHEFLLYGTALGRGAADVAARAPAWALVPLCLGALYAAVKRIHVEERLLVLRGLGIQTRSTPATVLLGWLGWLGSRGGGGANNNGGGGPTRFIPTEKIRDVLINEAFWGFGVRYILVVVVEGEEGARRRLPEAAAAPRGRRGGLAWAKGVSVRRRRDRWRRAAAGEEAEVQGYQATLDRGRQDVAGVGYGRERGRGSGRVMTSRNVITNNI</sequence>
<keyword evidence="3" id="KW-0472">Membrane</keyword>
<dbReference type="GO" id="GO:0006506">
    <property type="term" value="P:GPI anchor biosynthetic process"/>
    <property type="evidence" value="ECO:0007669"/>
    <property type="project" value="InterPro"/>
</dbReference>
<comment type="similarity">
    <text evidence="2">Belongs to the PIGH family.</text>
</comment>
<proteinExistence type="inferred from homology"/>
<reference evidence="5 6" key="1">
    <citation type="submission" date="2023-01" db="EMBL/GenBank/DDBJ databases">
        <title>Analysis of 21 Apiospora genomes using comparative genomics revels a genus with tremendous synthesis potential of carbohydrate active enzymes and secondary metabolites.</title>
        <authorList>
            <person name="Sorensen T."/>
        </authorList>
    </citation>
    <scope>NUCLEOTIDE SEQUENCE [LARGE SCALE GENOMIC DNA]</scope>
    <source>
        <strain evidence="5 6">CBS 117206</strain>
    </source>
</reference>
<keyword evidence="6" id="KW-1185">Reference proteome</keyword>
<dbReference type="InterPro" id="IPR019328">
    <property type="entry name" value="PIGH-H_dom"/>
</dbReference>
<dbReference type="AlphaFoldDB" id="A0AAW0R689"/>
<evidence type="ECO:0000313" key="5">
    <source>
        <dbReference type="EMBL" id="KAK8129331.1"/>
    </source>
</evidence>
<accession>A0AAW0R689</accession>
<name>A0AAW0R689_9PEZI</name>
<feature type="domain" description="Phosphatidylinositol N-acetylglucosaminyltransferase subunit H conserved" evidence="4">
    <location>
        <begin position="127"/>
        <end position="205"/>
    </location>
</feature>
<dbReference type="Pfam" id="PF10181">
    <property type="entry name" value="PIG-H"/>
    <property type="match status" value="1"/>
</dbReference>
<dbReference type="Proteomes" id="UP001392437">
    <property type="component" value="Unassembled WGS sequence"/>
</dbReference>
<dbReference type="InterPro" id="IPR044215">
    <property type="entry name" value="PIG-H"/>
</dbReference>
<evidence type="ECO:0000256" key="1">
    <source>
        <dbReference type="ARBA" id="ARBA00004687"/>
    </source>
</evidence>
<protein>
    <submittedName>
        <fullName evidence="5">Gpi-c transferase complex</fullName>
    </submittedName>
</protein>
<dbReference type="PANTHER" id="PTHR15231:SF1">
    <property type="entry name" value="PHOSPHATIDYLINOSITOL N-ACETYLGLUCOSAMINYLTRANSFERASE SUBUNIT H"/>
    <property type="match status" value="1"/>
</dbReference>
<organism evidence="5 6">
    <name type="scientific">Apiospora kogelbergensis</name>
    <dbReference type="NCBI Taxonomy" id="1337665"/>
    <lineage>
        <taxon>Eukaryota</taxon>
        <taxon>Fungi</taxon>
        <taxon>Dikarya</taxon>
        <taxon>Ascomycota</taxon>
        <taxon>Pezizomycotina</taxon>
        <taxon>Sordariomycetes</taxon>
        <taxon>Xylariomycetidae</taxon>
        <taxon>Amphisphaeriales</taxon>
        <taxon>Apiosporaceae</taxon>
        <taxon>Apiospora</taxon>
    </lineage>
</organism>
<keyword evidence="3" id="KW-1133">Transmembrane helix</keyword>
<dbReference type="PANTHER" id="PTHR15231">
    <property type="entry name" value="PHOSPHATIDYLINOSITOL N-ACETYLGLUCOSAMINYLTRANSFERASE SUBUNIT H"/>
    <property type="match status" value="1"/>
</dbReference>
<evidence type="ECO:0000259" key="4">
    <source>
        <dbReference type="Pfam" id="PF10181"/>
    </source>
</evidence>
<keyword evidence="5" id="KW-0808">Transferase</keyword>
<evidence type="ECO:0000256" key="2">
    <source>
        <dbReference type="ARBA" id="ARBA00009610"/>
    </source>
</evidence>
<comment type="caution">
    <text evidence="5">The sequence shown here is derived from an EMBL/GenBank/DDBJ whole genome shotgun (WGS) entry which is preliminary data.</text>
</comment>
<dbReference type="EMBL" id="JAQQWP010000002">
    <property type="protein sequence ID" value="KAK8129331.1"/>
    <property type="molecule type" value="Genomic_DNA"/>
</dbReference>
<gene>
    <name evidence="5" type="ORF">PG999_001711</name>
</gene>